<feature type="region of interest" description="Disordered" evidence="5">
    <location>
        <begin position="274"/>
        <end position="296"/>
    </location>
</feature>
<dbReference type="InterPro" id="IPR017871">
    <property type="entry name" value="ABC_transporter-like_CS"/>
</dbReference>
<dbReference type="CDD" id="cd10147">
    <property type="entry name" value="Wzt_C-like"/>
    <property type="match status" value="1"/>
</dbReference>
<dbReference type="InterPro" id="IPR050683">
    <property type="entry name" value="Bact_Polysacc_Export_ATP-bd"/>
</dbReference>
<evidence type="ECO:0000256" key="5">
    <source>
        <dbReference type="SAM" id="MobiDB-lite"/>
    </source>
</evidence>
<dbReference type="GO" id="GO:0005524">
    <property type="term" value="F:ATP binding"/>
    <property type="evidence" value="ECO:0007669"/>
    <property type="project" value="UniProtKB-KW"/>
</dbReference>
<dbReference type="GO" id="GO:0140359">
    <property type="term" value="F:ABC-type transporter activity"/>
    <property type="evidence" value="ECO:0007669"/>
    <property type="project" value="InterPro"/>
</dbReference>
<evidence type="ECO:0000313" key="8">
    <source>
        <dbReference type="Proteomes" id="UP000319514"/>
    </source>
</evidence>
<dbReference type="PANTHER" id="PTHR46743">
    <property type="entry name" value="TEICHOIC ACIDS EXPORT ATP-BINDING PROTEIN TAGH"/>
    <property type="match status" value="1"/>
</dbReference>
<dbReference type="InterPro" id="IPR015860">
    <property type="entry name" value="ABC_transpr_TagH-like"/>
</dbReference>
<dbReference type="PANTHER" id="PTHR46743:SF2">
    <property type="entry name" value="TEICHOIC ACIDS EXPORT ATP-BINDING PROTEIN TAGH"/>
    <property type="match status" value="1"/>
</dbReference>
<name>A0A542ZHY9_9MICO</name>
<evidence type="ECO:0000256" key="2">
    <source>
        <dbReference type="ARBA" id="ARBA00022448"/>
    </source>
</evidence>
<keyword evidence="2" id="KW-0813">Transport</keyword>
<organism evidence="7 8">
    <name type="scientific">Oryzihumus leptocrescens</name>
    <dbReference type="NCBI Taxonomy" id="297536"/>
    <lineage>
        <taxon>Bacteria</taxon>
        <taxon>Bacillati</taxon>
        <taxon>Actinomycetota</taxon>
        <taxon>Actinomycetes</taxon>
        <taxon>Micrococcales</taxon>
        <taxon>Intrasporangiaceae</taxon>
        <taxon>Oryzihumus</taxon>
    </lineage>
</organism>
<dbReference type="CDD" id="cd03220">
    <property type="entry name" value="ABC_KpsT_Wzt"/>
    <property type="match status" value="1"/>
</dbReference>
<dbReference type="Pfam" id="PF14524">
    <property type="entry name" value="Wzt_C"/>
    <property type="match status" value="1"/>
</dbReference>
<evidence type="ECO:0000256" key="4">
    <source>
        <dbReference type="ARBA" id="ARBA00022840"/>
    </source>
</evidence>
<gene>
    <name evidence="7" type="ORF">FB474_1353</name>
</gene>
<dbReference type="Pfam" id="PF00005">
    <property type="entry name" value="ABC_tran"/>
    <property type="match status" value="1"/>
</dbReference>
<dbReference type="InterPro" id="IPR029439">
    <property type="entry name" value="Wzt_C"/>
</dbReference>
<dbReference type="GO" id="GO:0016020">
    <property type="term" value="C:membrane"/>
    <property type="evidence" value="ECO:0007669"/>
    <property type="project" value="InterPro"/>
</dbReference>
<evidence type="ECO:0000259" key="6">
    <source>
        <dbReference type="PROSITE" id="PS50893"/>
    </source>
</evidence>
<keyword evidence="3" id="KW-0547">Nucleotide-binding</keyword>
<dbReference type="RefSeq" id="WP_141787930.1">
    <property type="nucleotide sequence ID" value="NZ_BAAAKX010000005.1"/>
</dbReference>
<dbReference type="AlphaFoldDB" id="A0A542ZHY9"/>
<comment type="caution">
    <text evidence="7">The sequence shown here is derived from an EMBL/GenBank/DDBJ whole genome shotgun (WGS) entry which is preliminary data.</text>
</comment>
<feature type="domain" description="ABC transporter" evidence="6">
    <location>
        <begin position="26"/>
        <end position="248"/>
    </location>
</feature>
<keyword evidence="4 7" id="KW-0067">ATP-binding</keyword>
<keyword evidence="8" id="KW-1185">Reference proteome</keyword>
<comment type="similarity">
    <text evidence="1">Belongs to the ABC transporter superfamily.</text>
</comment>
<accession>A0A542ZHY9</accession>
<evidence type="ECO:0000256" key="1">
    <source>
        <dbReference type="ARBA" id="ARBA00005417"/>
    </source>
</evidence>
<dbReference type="SMART" id="SM00382">
    <property type="entry name" value="AAA"/>
    <property type="match status" value="1"/>
</dbReference>
<dbReference type="PROSITE" id="PS50893">
    <property type="entry name" value="ABC_TRANSPORTER_2"/>
    <property type="match status" value="1"/>
</dbReference>
<dbReference type="OrthoDB" id="9778870at2"/>
<reference evidence="7 8" key="1">
    <citation type="submission" date="2019-06" db="EMBL/GenBank/DDBJ databases">
        <title>Sequencing the genomes of 1000 actinobacteria strains.</title>
        <authorList>
            <person name="Klenk H.-P."/>
        </authorList>
    </citation>
    <scope>NUCLEOTIDE SEQUENCE [LARGE SCALE GENOMIC DNA]</scope>
    <source>
        <strain evidence="7 8">DSM 18082</strain>
    </source>
</reference>
<proteinExistence type="inferred from homology"/>
<dbReference type="GO" id="GO:0016887">
    <property type="term" value="F:ATP hydrolysis activity"/>
    <property type="evidence" value="ECO:0007669"/>
    <property type="project" value="InterPro"/>
</dbReference>
<dbReference type="Proteomes" id="UP000319514">
    <property type="component" value="Unassembled WGS sequence"/>
</dbReference>
<dbReference type="Gene3D" id="2.70.50.60">
    <property type="entry name" value="abc- transporter (atp binding component) like domain"/>
    <property type="match status" value="1"/>
</dbReference>
<dbReference type="InterPro" id="IPR003439">
    <property type="entry name" value="ABC_transporter-like_ATP-bd"/>
</dbReference>
<dbReference type="InterPro" id="IPR027417">
    <property type="entry name" value="P-loop_NTPase"/>
</dbReference>
<protein>
    <submittedName>
        <fullName evidence="7">ABC-2 type transport system ATP-binding protein/lipopolysaccharide transport system ATP-binding protein</fullName>
    </submittedName>
</protein>
<dbReference type="Gene3D" id="3.40.50.300">
    <property type="entry name" value="P-loop containing nucleotide triphosphate hydrolases"/>
    <property type="match status" value="1"/>
</dbReference>
<evidence type="ECO:0000313" key="7">
    <source>
        <dbReference type="EMBL" id="TQL59978.1"/>
    </source>
</evidence>
<dbReference type="InterPro" id="IPR003593">
    <property type="entry name" value="AAA+_ATPase"/>
</dbReference>
<sequence>MSTDNAVELRGVTRDFRLSHGGSGSIKHSILNRGAGRLETFRALAGVDLDIPRGATFALVGHNGSGKSTLLKLVAGIFPASQGAVHVKGRVTALLELGAGFHPELTGRENVYLAGSIAGLSRQDVDRDLQRIKDFSGLGEFFESPVKVYSSGMFVRLGFAVAVHMEPEILIIDEVVAVGDEEFQRQCFDHLHKLRRQGVTILFVSHSLGIVEQLADHAAWIDHGQVRAVGATRQVVDAYLSEVNRAERAKSEGPAEDSDNEQAAEVLIDDEVHRPHGSTDETAQEEPSVQEGTGRWGSGEARILDLEFLGHDQKGTRAVEFGESLTVRLHYEFDNPVTRPNFGLAVWSEQGWPIGAPNTRINNLETGTVAGKGHIDFRMERCNFVPGRLSFSAAITDHSTTHVYDWRDREFELKVLPGPGFSVTGLIEIPGTWSH</sequence>
<dbReference type="EMBL" id="VFOQ01000001">
    <property type="protein sequence ID" value="TQL59978.1"/>
    <property type="molecule type" value="Genomic_DNA"/>
</dbReference>
<dbReference type="SUPFAM" id="SSF52540">
    <property type="entry name" value="P-loop containing nucleoside triphosphate hydrolases"/>
    <property type="match status" value="1"/>
</dbReference>
<evidence type="ECO:0000256" key="3">
    <source>
        <dbReference type="ARBA" id="ARBA00022741"/>
    </source>
</evidence>
<dbReference type="PROSITE" id="PS00211">
    <property type="entry name" value="ABC_TRANSPORTER_1"/>
    <property type="match status" value="1"/>
</dbReference>